<dbReference type="Pfam" id="PF09374">
    <property type="entry name" value="PG_binding_3"/>
    <property type="match status" value="1"/>
</dbReference>
<protein>
    <recommendedName>
        <fullName evidence="1">Peptidoglycan binding domain-containing protein</fullName>
    </recommendedName>
</protein>
<dbReference type="AlphaFoldDB" id="A0A0F8W6V9"/>
<sequence>NLDFWPECNLAYNVFEFSIHSGNHRAVIMLQICVNAINAHKILQEDGVFGSKTKEAFMQCDREVLNKCYKSATGFFYYHLTTIREEDKKFIKGWLKRAYED</sequence>
<dbReference type="InterPro" id="IPR018537">
    <property type="entry name" value="Peptidoglycan-bd_3"/>
</dbReference>
<name>A0A0F8W6V9_9ZZZZ</name>
<gene>
    <name evidence="2" type="ORF">LCGC14_3105790</name>
</gene>
<dbReference type="Gene3D" id="1.20.141.10">
    <property type="entry name" value="Chitosanase, subunit A, domain 1"/>
    <property type="match status" value="1"/>
</dbReference>
<proteinExistence type="predicted"/>
<dbReference type="InterPro" id="IPR023346">
    <property type="entry name" value="Lysozyme-like_dom_sf"/>
</dbReference>
<evidence type="ECO:0000259" key="1">
    <source>
        <dbReference type="Pfam" id="PF09374"/>
    </source>
</evidence>
<feature type="domain" description="Peptidoglycan binding" evidence="1">
    <location>
        <begin position="26"/>
        <end position="98"/>
    </location>
</feature>
<feature type="non-terminal residue" evidence="2">
    <location>
        <position position="1"/>
    </location>
</feature>
<dbReference type="EMBL" id="LAZR01067062">
    <property type="protein sequence ID" value="KKK52353.1"/>
    <property type="molecule type" value="Genomic_DNA"/>
</dbReference>
<reference evidence="2" key="1">
    <citation type="journal article" date="2015" name="Nature">
        <title>Complex archaea that bridge the gap between prokaryotes and eukaryotes.</title>
        <authorList>
            <person name="Spang A."/>
            <person name="Saw J.H."/>
            <person name="Jorgensen S.L."/>
            <person name="Zaremba-Niedzwiedzka K."/>
            <person name="Martijn J."/>
            <person name="Lind A.E."/>
            <person name="van Eijk R."/>
            <person name="Schleper C."/>
            <person name="Guy L."/>
            <person name="Ettema T.J."/>
        </authorList>
    </citation>
    <scope>NUCLEOTIDE SEQUENCE</scope>
</reference>
<organism evidence="2">
    <name type="scientific">marine sediment metagenome</name>
    <dbReference type="NCBI Taxonomy" id="412755"/>
    <lineage>
        <taxon>unclassified sequences</taxon>
        <taxon>metagenomes</taxon>
        <taxon>ecological metagenomes</taxon>
    </lineage>
</organism>
<evidence type="ECO:0000313" key="2">
    <source>
        <dbReference type="EMBL" id="KKK52353.1"/>
    </source>
</evidence>
<comment type="caution">
    <text evidence="2">The sequence shown here is derived from an EMBL/GenBank/DDBJ whole genome shotgun (WGS) entry which is preliminary data.</text>
</comment>
<dbReference type="SUPFAM" id="SSF53955">
    <property type="entry name" value="Lysozyme-like"/>
    <property type="match status" value="1"/>
</dbReference>
<accession>A0A0F8W6V9</accession>